<dbReference type="PANTHER" id="PTHR37841:SF1">
    <property type="entry name" value="DUF3298 DOMAIN-CONTAINING PROTEIN"/>
    <property type="match status" value="1"/>
</dbReference>
<dbReference type="Proteomes" id="UP000198131">
    <property type="component" value="Unassembled WGS sequence"/>
</dbReference>
<feature type="compositionally biased region" description="Low complexity" evidence="2">
    <location>
        <begin position="376"/>
        <end position="393"/>
    </location>
</feature>
<evidence type="ECO:0000256" key="1">
    <source>
        <dbReference type="SAM" id="Coils"/>
    </source>
</evidence>
<evidence type="ECO:0000313" key="4">
    <source>
        <dbReference type="Proteomes" id="UP000198131"/>
    </source>
</evidence>
<accession>A0A212UDF8</accession>
<evidence type="ECO:0000256" key="2">
    <source>
        <dbReference type="SAM" id="MobiDB-lite"/>
    </source>
</evidence>
<organism evidence="3 4">
    <name type="scientific">Hymenobacter gelipurpurascens</name>
    <dbReference type="NCBI Taxonomy" id="89968"/>
    <lineage>
        <taxon>Bacteria</taxon>
        <taxon>Pseudomonadati</taxon>
        <taxon>Bacteroidota</taxon>
        <taxon>Cytophagia</taxon>
        <taxon>Cytophagales</taxon>
        <taxon>Hymenobacteraceae</taxon>
        <taxon>Hymenobacter</taxon>
    </lineage>
</organism>
<keyword evidence="1" id="KW-0175">Coiled coil</keyword>
<dbReference type="EMBL" id="FYEW01000002">
    <property type="protein sequence ID" value="SNC76233.1"/>
    <property type="molecule type" value="Genomic_DNA"/>
</dbReference>
<dbReference type="PANTHER" id="PTHR37841">
    <property type="entry name" value="GLR2918 PROTEIN"/>
    <property type="match status" value="1"/>
</dbReference>
<keyword evidence="4" id="KW-1185">Reference proteome</keyword>
<protein>
    <submittedName>
        <fullName evidence="3">WG containing repeat-containing protein</fullName>
    </submittedName>
</protein>
<dbReference type="InterPro" id="IPR032774">
    <property type="entry name" value="WG_beta_rep"/>
</dbReference>
<feature type="region of interest" description="Disordered" evidence="2">
    <location>
        <begin position="364"/>
        <end position="413"/>
    </location>
</feature>
<dbReference type="AlphaFoldDB" id="A0A212UDF8"/>
<sequence>MLHTYQSAPFSDPVRQRQFEAIAAALAAEAQAPETILLGNFPVETPSETLQLDAVVVRPRSITLLLLVPQGGLLHIPDFRFSAWRLNDAPLTGTHGTDNPFQQFQQQRDALAAWLAPLLPSDAANLNFIGGLVLFAEPVRFGPEVEERMSAVPAASTFHLLPDPARFTRRLAQLATPEIDLTPNDLEQLTTHLGLSSAAPPLTAAPSLPTPDQPTPYQPSPTDMLRQKAGQLWRWLGAEDLNELDRTDSGYEVDIVAVRNQEKAQLEQMRASLQADLNTQLQALESREAEREQSIARLREQLSAAAPAAPEAATLASRLAVESQEKATIEATMQSYQEQSAARTRELEQKIQQLEALIGQLKPTAEPATAPPPPAAVASSAVPTGDASQSTPTPTQPTAPSPKPWSGLKRPQIGRPADAAQGLLAGLRQWRPRLRQLRSAAKRNPRASLAAAGAAVLVLGWWGLHTSSNTPPTPFREGNRWGLISAGGDTLVPAQYGAIGEFKEKRAVVEHDGVLGFVNEQGQEVVKPAYDALFPYSEGYARARIGRLYTFLDEKGEEFGAYYYSARDFAEGHAAVLDYRGWYYITGPDEPAAEPVTFQEAYSFSKGLARVKTQGAFTFITPKFLADTTEGIKPFSRYANAADFDEHDRARVMQAGRSFFINREGEEVKE</sequence>
<gene>
    <name evidence="3" type="ORF">SAMN06265337_3282</name>
</gene>
<name>A0A212UDF8_9BACT</name>
<dbReference type="Pfam" id="PF14903">
    <property type="entry name" value="WG_beta_rep"/>
    <property type="match status" value="3"/>
</dbReference>
<feature type="coiled-coil region" evidence="1">
    <location>
        <begin position="263"/>
        <end position="357"/>
    </location>
</feature>
<proteinExistence type="predicted"/>
<feature type="compositionally biased region" description="Pro residues" evidence="2">
    <location>
        <begin position="208"/>
        <end position="219"/>
    </location>
</feature>
<reference evidence="4" key="1">
    <citation type="submission" date="2017-06" db="EMBL/GenBank/DDBJ databases">
        <authorList>
            <person name="Varghese N."/>
            <person name="Submissions S."/>
        </authorList>
    </citation>
    <scope>NUCLEOTIDE SEQUENCE [LARGE SCALE GENOMIC DNA]</scope>
    <source>
        <strain evidence="4">DSM 11116</strain>
    </source>
</reference>
<evidence type="ECO:0000313" key="3">
    <source>
        <dbReference type="EMBL" id="SNC76233.1"/>
    </source>
</evidence>
<feature type="compositionally biased region" description="Low complexity" evidence="2">
    <location>
        <begin position="197"/>
        <end position="207"/>
    </location>
</feature>
<feature type="compositionally biased region" description="Pro residues" evidence="2">
    <location>
        <begin position="394"/>
        <end position="403"/>
    </location>
</feature>
<feature type="region of interest" description="Disordered" evidence="2">
    <location>
        <begin position="197"/>
        <end position="223"/>
    </location>
</feature>